<dbReference type="InterPro" id="IPR037313">
    <property type="entry name" value="PKN_HR1_1"/>
</dbReference>
<dbReference type="CDD" id="cd11622">
    <property type="entry name" value="HR1_PKN_1"/>
    <property type="match status" value="1"/>
</dbReference>
<dbReference type="SMART" id="SM00742">
    <property type="entry name" value="Hr1"/>
    <property type="match status" value="3"/>
</dbReference>
<keyword evidence="8" id="KW-0963">Cytoplasm</keyword>
<dbReference type="Pfam" id="PF00433">
    <property type="entry name" value="Pkinase_C"/>
    <property type="match status" value="1"/>
</dbReference>
<dbReference type="InterPro" id="IPR000008">
    <property type="entry name" value="C2_dom"/>
</dbReference>
<dbReference type="SUPFAM" id="SSF46585">
    <property type="entry name" value="HR1 repeat"/>
    <property type="match status" value="3"/>
</dbReference>
<dbReference type="GO" id="GO:0005634">
    <property type="term" value="C:nucleus"/>
    <property type="evidence" value="ECO:0007669"/>
    <property type="project" value="UniProtKB-SubCell"/>
</dbReference>
<dbReference type="FunFam" id="1.10.287.160:FF:000001">
    <property type="entry name" value="Putative serine/threonine-protein kinase N2"/>
    <property type="match status" value="1"/>
</dbReference>
<dbReference type="SUPFAM" id="SSF56112">
    <property type="entry name" value="Protein kinase-like (PK-like)"/>
    <property type="match status" value="1"/>
</dbReference>
<dbReference type="InterPro" id="IPR035892">
    <property type="entry name" value="C2_domain_sf"/>
</dbReference>
<evidence type="ECO:0000256" key="20">
    <source>
        <dbReference type="ARBA" id="ARBA00023242"/>
    </source>
</evidence>
<dbReference type="InterPro" id="IPR008271">
    <property type="entry name" value="Ser/Thr_kinase_AS"/>
</dbReference>
<evidence type="ECO:0000313" key="29">
    <source>
        <dbReference type="Ensembl" id="ENSCCRP00020119677.1"/>
    </source>
</evidence>
<keyword evidence="11" id="KW-0808">Transferase</keyword>
<evidence type="ECO:0000256" key="3">
    <source>
        <dbReference type="ARBA" id="ARBA00004370"/>
    </source>
</evidence>
<dbReference type="PROSITE" id="PS51285">
    <property type="entry name" value="AGC_KINASE_CTER"/>
    <property type="match status" value="1"/>
</dbReference>
<evidence type="ECO:0000256" key="17">
    <source>
        <dbReference type="ARBA" id="ARBA00023054"/>
    </source>
</evidence>
<comment type="catalytic activity">
    <reaction evidence="22">
        <text>L-seryl-[protein] + ATP = O-phospho-L-seryl-[protein] + ADP + H(+)</text>
        <dbReference type="Rhea" id="RHEA:17989"/>
        <dbReference type="Rhea" id="RHEA-COMP:9863"/>
        <dbReference type="Rhea" id="RHEA-COMP:11604"/>
        <dbReference type="ChEBI" id="CHEBI:15378"/>
        <dbReference type="ChEBI" id="CHEBI:29999"/>
        <dbReference type="ChEBI" id="CHEBI:30616"/>
        <dbReference type="ChEBI" id="CHEBI:83421"/>
        <dbReference type="ChEBI" id="CHEBI:456216"/>
        <dbReference type="EC" id="2.7.11.13"/>
    </reaction>
</comment>
<dbReference type="FunFam" id="1.10.510.10:FF:000038">
    <property type="entry name" value="serine/threonine-protein kinase N2 isoform X1"/>
    <property type="match status" value="1"/>
</dbReference>
<dbReference type="InterPro" id="IPR011009">
    <property type="entry name" value="Kinase-like_dom_sf"/>
</dbReference>
<feature type="domain" description="C2" evidence="25">
    <location>
        <begin position="339"/>
        <end position="458"/>
    </location>
</feature>
<dbReference type="GO" id="GO:0032154">
    <property type="term" value="C:cleavage furrow"/>
    <property type="evidence" value="ECO:0007669"/>
    <property type="project" value="UniProtKB-SubCell"/>
</dbReference>
<feature type="domain" description="REM-1" evidence="28">
    <location>
        <begin position="100"/>
        <end position="181"/>
    </location>
</feature>
<evidence type="ECO:0000256" key="13">
    <source>
        <dbReference type="ARBA" id="ARBA00022741"/>
    </source>
</evidence>
<dbReference type="PROSITE" id="PS51860">
    <property type="entry name" value="REM_1"/>
    <property type="match status" value="3"/>
</dbReference>
<evidence type="ECO:0000313" key="30">
    <source>
        <dbReference type="Proteomes" id="UP000694701"/>
    </source>
</evidence>
<dbReference type="InterPro" id="IPR011072">
    <property type="entry name" value="HR1_rho-bd"/>
</dbReference>
<dbReference type="FunFam" id="1.10.287.160:FF:000002">
    <property type="entry name" value="Putative serine/threonine-protein kinase N2"/>
    <property type="match status" value="1"/>
</dbReference>
<evidence type="ECO:0000259" key="26">
    <source>
        <dbReference type="PROSITE" id="PS50011"/>
    </source>
</evidence>
<evidence type="ECO:0000256" key="2">
    <source>
        <dbReference type="ARBA" id="ARBA00004214"/>
    </source>
</evidence>
<dbReference type="GO" id="GO:0031267">
    <property type="term" value="F:small GTPase binding"/>
    <property type="evidence" value="ECO:0007669"/>
    <property type="project" value="InterPro"/>
</dbReference>
<evidence type="ECO:0000256" key="19">
    <source>
        <dbReference type="ARBA" id="ARBA00023163"/>
    </source>
</evidence>
<name>A0A8C2L5Q1_CYPCA</name>
<comment type="subcellular location">
    <subcellularLocation>
        <location evidence="5">Cleavage furrow</location>
    </subcellularLocation>
    <subcellularLocation>
        <location evidence="4">Cytoplasm</location>
    </subcellularLocation>
    <subcellularLocation>
        <location evidence="3">Membrane</location>
    </subcellularLocation>
    <subcellularLocation>
        <location evidence="2">Midbody</location>
    </subcellularLocation>
    <subcellularLocation>
        <location evidence="1">Nucleus</location>
    </subcellularLocation>
</comment>
<dbReference type="PROSITE" id="PS50004">
    <property type="entry name" value="C2"/>
    <property type="match status" value="1"/>
</dbReference>
<keyword evidence="12" id="KW-0677">Repeat</keyword>
<feature type="domain" description="AGC-kinase C-terminal" evidence="27">
    <location>
        <begin position="827"/>
        <end position="894"/>
    </location>
</feature>
<dbReference type="Ensembl" id="ENSCCRT00020130392.1">
    <property type="protein sequence ID" value="ENSCCRP00020119677.1"/>
    <property type="gene ID" value="ENSCCRG00020053533.1"/>
</dbReference>
<feature type="region of interest" description="Disordered" evidence="24">
    <location>
        <begin position="849"/>
        <end position="877"/>
    </location>
</feature>
<feature type="domain" description="Protein kinase" evidence="26">
    <location>
        <begin position="489"/>
        <end position="826"/>
    </location>
</feature>
<keyword evidence="10" id="KW-0597">Phosphoprotein</keyword>
<dbReference type="PANTHER" id="PTHR24351">
    <property type="entry name" value="RIBOSOMAL PROTEIN S6 KINASE"/>
    <property type="match status" value="1"/>
</dbReference>
<dbReference type="Gene3D" id="3.30.200.20">
    <property type="entry name" value="Phosphorylase Kinase, domain 1"/>
    <property type="match status" value="1"/>
</dbReference>
<dbReference type="GO" id="GO:0005737">
    <property type="term" value="C:cytoplasm"/>
    <property type="evidence" value="ECO:0007669"/>
    <property type="project" value="UniProtKB-SubCell"/>
</dbReference>
<keyword evidence="17 23" id="KW-0175">Coiled coil</keyword>
<dbReference type="InterPro" id="IPR000719">
    <property type="entry name" value="Prot_kinase_dom"/>
</dbReference>
<feature type="domain" description="REM-1" evidence="28">
    <location>
        <begin position="187"/>
        <end position="266"/>
    </location>
</feature>
<evidence type="ECO:0000256" key="14">
    <source>
        <dbReference type="ARBA" id="ARBA00022777"/>
    </source>
</evidence>
<evidence type="ECO:0000256" key="11">
    <source>
        <dbReference type="ARBA" id="ARBA00022679"/>
    </source>
</evidence>
<dbReference type="CDD" id="cd08687">
    <property type="entry name" value="C2_PKN-like"/>
    <property type="match status" value="1"/>
</dbReference>
<evidence type="ECO:0000256" key="7">
    <source>
        <dbReference type="ARBA" id="ARBA00012429"/>
    </source>
</evidence>
<comment type="catalytic activity">
    <reaction evidence="21">
        <text>L-threonyl-[protein] + ATP = O-phospho-L-threonyl-[protein] + ADP + H(+)</text>
        <dbReference type="Rhea" id="RHEA:46608"/>
        <dbReference type="Rhea" id="RHEA-COMP:11060"/>
        <dbReference type="Rhea" id="RHEA-COMP:11605"/>
        <dbReference type="ChEBI" id="CHEBI:15378"/>
        <dbReference type="ChEBI" id="CHEBI:30013"/>
        <dbReference type="ChEBI" id="CHEBI:30616"/>
        <dbReference type="ChEBI" id="CHEBI:61977"/>
        <dbReference type="ChEBI" id="CHEBI:456216"/>
        <dbReference type="EC" id="2.7.11.13"/>
    </reaction>
</comment>
<evidence type="ECO:0000256" key="23">
    <source>
        <dbReference type="PROSITE-ProRule" id="PRU01207"/>
    </source>
</evidence>
<evidence type="ECO:0000256" key="22">
    <source>
        <dbReference type="ARBA" id="ARBA00047470"/>
    </source>
</evidence>
<evidence type="ECO:0000256" key="1">
    <source>
        <dbReference type="ARBA" id="ARBA00004123"/>
    </source>
</evidence>
<keyword evidence="19" id="KW-0804">Transcription</keyword>
<comment type="similarity">
    <text evidence="6">Belongs to the protein kinase superfamily. AGC Ser/Thr protein kinase family. PKC subfamily.</text>
</comment>
<dbReference type="GO" id="GO:0007165">
    <property type="term" value="P:signal transduction"/>
    <property type="evidence" value="ECO:0007669"/>
    <property type="project" value="InterPro"/>
</dbReference>
<evidence type="ECO:0000256" key="5">
    <source>
        <dbReference type="ARBA" id="ARBA00004626"/>
    </source>
</evidence>
<keyword evidence="13" id="KW-0547">Nucleotide-binding</keyword>
<accession>A0A8C2L5Q1</accession>
<dbReference type="SMART" id="SM00133">
    <property type="entry name" value="S_TK_X"/>
    <property type="match status" value="1"/>
</dbReference>
<evidence type="ECO:0000256" key="15">
    <source>
        <dbReference type="ARBA" id="ARBA00022840"/>
    </source>
</evidence>
<dbReference type="PROSITE" id="PS50011">
    <property type="entry name" value="PROTEIN_KINASE_DOM"/>
    <property type="match status" value="1"/>
</dbReference>
<dbReference type="FunFam" id="1.10.287.160:FF:000003">
    <property type="entry name" value="Putative serine/threonine-protein kinase N2"/>
    <property type="match status" value="1"/>
</dbReference>
<keyword evidence="20" id="KW-0539">Nucleus</keyword>
<evidence type="ECO:0000256" key="6">
    <source>
        <dbReference type="ARBA" id="ARBA00005490"/>
    </source>
</evidence>
<dbReference type="Proteomes" id="UP000694701">
    <property type="component" value="Unplaced"/>
</dbReference>
<feature type="compositionally biased region" description="Polar residues" evidence="24">
    <location>
        <begin position="347"/>
        <end position="368"/>
    </location>
</feature>
<proteinExistence type="inferred from homology"/>
<evidence type="ECO:0000256" key="4">
    <source>
        <dbReference type="ARBA" id="ARBA00004496"/>
    </source>
</evidence>
<dbReference type="CDD" id="cd05589">
    <property type="entry name" value="STKc_PKN"/>
    <property type="match status" value="1"/>
</dbReference>
<evidence type="ECO:0000259" key="27">
    <source>
        <dbReference type="PROSITE" id="PS51285"/>
    </source>
</evidence>
<dbReference type="InterPro" id="IPR036274">
    <property type="entry name" value="HR1_rpt_sf"/>
</dbReference>
<evidence type="ECO:0000256" key="12">
    <source>
        <dbReference type="ARBA" id="ARBA00022737"/>
    </source>
</evidence>
<dbReference type="GO" id="GO:0005524">
    <property type="term" value="F:ATP binding"/>
    <property type="evidence" value="ECO:0007669"/>
    <property type="project" value="UniProtKB-KW"/>
</dbReference>
<reference evidence="29" key="1">
    <citation type="submission" date="2025-08" db="UniProtKB">
        <authorList>
            <consortium name="Ensembl"/>
        </authorList>
    </citation>
    <scope>IDENTIFICATION</scope>
</reference>
<evidence type="ECO:0000256" key="10">
    <source>
        <dbReference type="ARBA" id="ARBA00022553"/>
    </source>
</evidence>
<dbReference type="Pfam" id="PF00069">
    <property type="entry name" value="Pkinase"/>
    <property type="match status" value="1"/>
</dbReference>
<evidence type="ECO:0000256" key="8">
    <source>
        <dbReference type="ARBA" id="ARBA00022490"/>
    </source>
</evidence>
<evidence type="ECO:0000259" key="25">
    <source>
        <dbReference type="PROSITE" id="PS50004"/>
    </source>
</evidence>
<dbReference type="InterPro" id="IPR000961">
    <property type="entry name" value="AGC-kinase_C"/>
</dbReference>
<organism evidence="29 30">
    <name type="scientific">Cyprinus carpio</name>
    <name type="common">Common carp</name>
    <dbReference type="NCBI Taxonomy" id="7962"/>
    <lineage>
        <taxon>Eukaryota</taxon>
        <taxon>Metazoa</taxon>
        <taxon>Chordata</taxon>
        <taxon>Craniata</taxon>
        <taxon>Vertebrata</taxon>
        <taxon>Euteleostomi</taxon>
        <taxon>Actinopterygii</taxon>
        <taxon>Neopterygii</taxon>
        <taxon>Teleostei</taxon>
        <taxon>Ostariophysi</taxon>
        <taxon>Cypriniformes</taxon>
        <taxon>Cyprinidae</taxon>
        <taxon>Cyprininae</taxon>
        <taxon>Cyprinus</taxon>
    </lineage>
</organism>
<dbReference type="AlphaFoldDB" id="A0A8C2L5Q1"/>
<evidence type="ECO:0000256" key="24">
    <source>
        <dbReference type="SAM" id="MobiDB-lite"/>
    </source>
</evidence>
<evidence type="ECO:0000256" key="9">
    <source>
        <dbReference type="ARBA" id="ARBA00022527"/>
    </source>
</evidence>
<evidence type="ECO:0000256" key="16">
    <source>
        <dbReference type="ARBA" id="ARBA00023015"/>
    </source>
</evidence>
<feature type="region of interest" description="Disordered" evidence="24">
    <location>
        <begin position="335"/>
        <end position="369"/>
    </location>
</feature>
<keyword evidence="14" id="KW-0418">Kinase</keyword>
<dbReference type="PROSITE" id="PS00108">
    <property type="entry name" value="PROTEIN_KINASE_ST"/>
    <property type="match status" value="1"/>
</dbReference>
<protein>
    <recommendedName>
        <fullName evidence="7">protein kinase C</fullName>
        <ecNumber evidence="7">2.7.11.13</ecNumber>
    </recommendedName>
</protein>
<keyword evidence="16" id="KW-0805">Transcription regulation</keyword>
<keyword evidence="9" id="KW-0723">Serine/threonine-protein kinase</keyword>
<dbReference type="EC" id="2.7.11.13" evidence="7"/>
<dbReference type="SMART" id="SM00239">
    <property type="entry name" value="C2"/>
    <property type="match status" value="1"/>
</dbReference>
<dbReference type="SUPFAM" id="SSF49562">
    <property type="entry name" value="C2 domain (Calcium/lipid-binding domain, CaLB)"/>
    <property type="match status" value="1"/>
</dbReference>
<dbReference type="GO" id="GO:0030496">
    <property type="term" value="C:midbody"/>
    <property type="evidence" value="ECO:0007669"/>
    <property type="project" value="UniProtKB-SubCell"/>
</dbReference>
<dbReference type="FunFam" id="3.30.200.20:FF:000058">
    <property type="entry name" value="Putative serine/threonine-protein kinase N2"/>
    <property type="match status" value="1"/>
</dbReference>
<dbReference type="InterPro" id="IPR037784">
    <property type="entry name" value="C2_PKN"/>
</dbReference>
<evidence type="ECO:0000259" key="28">
    <source>
        <dbReference type="PROSITE" id="PS51860"/>
    </source>
</evidence>
<dbReference type="GO" id="GO:0004697">
    <property type="term" value="F:diacylglycerol-dependent serine/threonine kinase activity"/>
    <property type="evidence" value="ECO:0007669"/>
    <property type="project" value="UniProtKB-EC"/>
</dbReference>
<feature type="domain" description="REM-1" evidence="28">
    <location>
        <begin position="11"/>
        <end position="87"/>
    </location>
</feature>
<dbReference type="SMART" id="SM00220">
    <property type="entry name" value="S_TKc"/>
    <property type="match status" value="1"/>
</dbReference>
<keyword evidence="18" id="KW-0472">Membrane</keyword>
<sequence length="894" mass="102010">MVSDRLGLGHNLDLSDTMVQQKLDEIKEQIKREIRKELKIKEGVENLRKVTTEKKRLAYVDNMLKKSNKKLEELHQELQELNAHIVVKDPEDLLLGMSKALIISPVSRTCTISSRLAALKKQNDIELKVKQGAENMIQMYSNGSSKDRKLLATAQQMLQDSKTKIEFIRMQILKASQTSELSFDNNDVIAKPIISPLDLRVEELCHHTRIEYAVAEGAKNVMKLLGSGKLAEKRAHSEAQARFNESSQKLDLLKYSLEQRLSELPKNHPKSSLIMEELSLMSSPALSPRQSFISTQNHNSTVKNQYSTKPAALTGKLEVRLMGCQDLLDNVPGRSKATSVPLPGWSPSETRSSFMSRGNRRGTSVRNLSKNDDLSNEISAVLKLDNTVVGQTSWKPVSNQSWDQKFTLELDRSRELEISVYWRDWRSLCAVKFLRLEDFLDNQRHGMCLYLEPQGTLFAEVTFFNPVIERRTKLQRQKKIFSKQQGKPFLRASQMSIGTWGRLVKRAIPSPNNSFSPQVAELAAETGHSSHPGTPALRRLERWSYRTSKQPSKIDSDFSSRKHHTQNPVVICFHFFIFLQVLLAEYSITGEMFAIKALKKGDVVARNEVESLMREKRIFETVNSVRHPFLVNLFACFQTKEHVCFVMEYAAGGDLMMHIHADVFSEPRATFYAACVVLGLQFLHEHKIVYRDLKLDNLLLDTEGFVKIADFGLCKEGMGYRDKTSTFCGTPEFLAPEVLTETSYTRAVDWWGLGVLIFEMLVGESPFPGDDEEEVFDSIVNDEVRYPRFLSTEAISVMRRLLRRNPERRLGAGERDAEDVKKHLFFRNIDWDGLLAKKVKPPFVPTIQSSSDVSNFDDEFTSEAPVLTPPREPRPLTQDEQDLFADFDYIADWC</sequence>
<dbReference type="Gene3D" id="1.10.287.160">
    <property type="entry name" value="HR1 repeat"/>
    <property type="match status" value="3"/>
</dbReference>
<dbReference type="Gene3D" id="1.10.510.10">
    <property type="entry name" value="Transferase(Phosphotransferase) domain 1"/>
    <property type="match status" value="1"/>
</dbReference>
<evidence type="ECO:0000256" key="18">
    <source>
        <dbReference type="ARBA" id="ARBA00023136"/>
    </source>
</evidence>
<keyword evidence="15" id="KW-0067">ATP-binding</keyword>
<dbReference type="Pfam" id="PF02185">
    <property type="entry name" value="HR1"/>
    <property type="match status" value="3"/>
</dbReference>
<dbReference type="InterPro" id="IPR017892">
    <property type="entry name" value="Pkinase_C"/>
</dbReference>
<evidence type="ECO:0000256" key="21">
    <source>
        <dbReference type="ARBA" id="ARBA00047272"/>
    </source>
</evidence>